<evidence type="ECO:0000313" key="5">
    <source>
        <dbReference type="Proteomes" id="UP000293638"/>
    </source>
</evidence>
<dbReference type="NCBIfam" id="NF002829">
    <property type="entry name" value="PRK03007.1"/>
    <property type="match status" value="1"/>
</dbReference>
<dbReference type="SMART" id="SM00471">
    <property type="entry name" value="HDc"/>
    <property type="match status" value="1"/>
</dbReference>
<dbReference type="PANTHER" id="PTHR11373:SF32">
    <property type="entry name" value="DEOXYGUANOSINETRIPHOSPHATE TRIPHOSPHOHYDROLASE"/>
    <property type="match status" value="1"/>
</dbReference>
<dbReference type="NCBIfam" id="TIGR00277">
    <property type="entry name" value="HDIG"/>
    <property type="match status" value="1"/>
</dbReference>
<dbReference type="InterPro" id="IPR006261">
    <property type="entry name" value="dGTPase"/>
</dbReference>
<organism evidence="4 5">
    <name type="scientific">Motilibacter rhizosphaerae</name>
    <dbReference type="NCBI Taxonomy" id="598652"/>
    <lineage>
        <taxon>Bacteria</taxon>
        <taxon>Bacillati</taxon>
        <taxon>Actinomycetota</taxon>
        <taxon>Actinomycetes</taxon>
        <taxon>Motilibacterales</taxon>
        <taxon>Motilibacteraceae</taxon>
        <taxon>Motilibacter</taxon>
    </lineage>
</organism>
<dbReference type="CDD" id="cd00077">
    <property type="entry name" value="HDc"/>
    <property type="match status" value="1"/>
</dbReference>
<dbReference type="AlphaFoldDB" id="A0A4Q7NS75"/>
<proteinExistence type="predicted"/>
<dbReference type="NCBIfam" id="TIGR01353">
    <property type="entry name" value="dGTP_triPase"/>
    <property type="match status" value="1"/>
</dbReference>
<dbReference type="Pfam" id="PF01966">
    <property type="entry name" value="HD"/>
    <property type="match status" value="1"/>
</dbReference>
<dbReference type="OrthoDB" id="9803619at2"/>
<sequence length="428" mass="44927">MSEGYAPSDAARWVPEPPRKPADERRSPYARDLARLVHASGLRRLAGKTQVVHPWSDDFVRNRLTHSLEVAQIGREVARALGCDADVVETACLAHDLGHPPFGHNGERALDEVAGPAGGFEGNAQTLRLLTRLEAKSAGAVPGGEVRSVGLNLTRASLDAATKYPWLRDDPRAARGKYGAYAADAEALAWVREGAPHDRPCVEAQVMDWADDVAYSVHDLEDGVQAGLVDLAALGDRDEVAAVVAVATRTYAPGADPAALAAALARVVALPEWPTGHDGSRASLAALKGLTSTLVGRFCTAAEDATRGDAGTDGPLTRFACELVVPEGTRLEVAVLKAVAARYVMEAAGRAAQLERQREAVAALVAHALERGPEPLAPVFAEDWAAARDDADRLRVAVDAVASLTDASAAAMFLRVAAQPPGAPTASL</sequence>
<keyword evidence="1" id="KW-0378">Hydrolase</keyword>
<dbReference type="GO" id="GO:0008832">
    <property type="term" value="F:dGTPase activity"/>
    <property type="evidence" value="ECO:0007669"/>
    <property type="project" value="TreeGrafter"/>
</dbReference>
<dbReference type="RefSeq" id="WP_130492267.1">
    <property type="nucleotide sequence ID" value="NZ_SGXD01000002.1"/>
</dbReference>
<evidence type="ECO:0000259" key="3">
    <source>
        <dbReference type="PROSITE" id="PS51831"/>
    </source>
</evidence>
<accession>A0A4Q7NS75</accession>
<evidence type="ECO:0000313" key="4">
    <source>
        <dbReference type="EMBL" id="RZS89700.1"/>
    </source>
</evidence>
<dbReference type="Gene3D" id="1.10.3210.10">
    <property type="entry name" value="Hypothetical protein af1432"/>
    <property type="match status" value="1"/>
</dbReference>
<feature type="compositionally biased region" description="Basic and acidic residues" evidence="2">
    <location>
        <begin position="17"/>
        <end position="28"/>
    </location>
</feature>
<dbReference type="EMBL" id="SGXD01000002">
    <property type="protein sequence ID" value="RZS89700.1"/>
    <property type="molecule type" value="Genomic_DNA"/>
</dbReference>
<dbReference type="InterPro" id="IPR026875">
    <property type="entry name" value="PHydrolase_assoc_dom"/>
</dbReference>
<dbReference type="InterPro" id="IPR006675">
    <property type="entry name" value="HDIG_dom"/>
</dbReference>
<dbReference type="SUPFAM" id="SSF109604">
    <property type="entry name" value="HD-domain/PDEase-like"/>
    <property type="match status" value="1"/>
</dbReference>
<feature type="region of interest" description="Disordered" evidence="2">
    <location>
        <begin position="1"/>
        <end position="28"/>
    </location>
</feature>
<dbReference type="Proteomes" id="UP000293638">
    <property type="component" value="Unassembled WGS sequence"/>
</dbReference>
<reference evidence="4 5" key="1">
    <citation type="submission" date="2019-02" db="EMBL/GenBank/DDBJ databases">
        <title>Genomic Encyclopedia of Type Strains, Phase IV (KMG-IV): sequencing the most valuable type-strain genomes for metagenomic binning, comparative biology and taxonomic classification.</title>
        <authorList>
            <person name="Goeker M."/>
        </authorList>
    </citation>
    <scope>NUCLEOTIDE SEQUENCE [LARGE SCALE GENOMIC DNA]</scope>
    <source>
        <strain evidence="4 5">DSM 45622</strain>
    </source>
</reference>
<dbReference type="InterPro" id="IPR003607">
    <property type="entry name" value="HD/PDEase_dom"/>
</dbReference>
<dbReference type="Pfam" id="PF13286">
    <property type="entry name" value="HD_assoc"/>
    <property type="match status" value="1"/>
</dbReference>
<dbReference type="GO" id="GO:0006203">
    <property type="term" value="P:dGTP catabolic process"/>
    <property type="evidence" value="ECO:0007669"/>
    <property type="project" value="TreeGrafter"/>
</dbReference>
<gene>
    <name evidence="4" type="ORF">EV189_1473</name>
</gene>
<dbReference type="PANTHER" id="PTHR11373">
    <property type="entry name" value="DEOXYNUCLEOSIDE TRIPHOSPHATE TRIPHOSPHOHYDROLASE"/>
    <property type="match status" value="1"/>
</dbReference>
<protein>
    <submittedName>
        <fullName evidence="4">dGTPase</fullName>
    </submittedName>
</protein>
<dbReference type="InterPro" id="IPR050135">
    <property type="entry name" value="dGTPase-like"/>
</dbReference>
<dbReference type="PROSITE" id="PS51831">
    <property type="entry name" value="HD"/>
    <property type="match status" value="1"/>
</dbReference>
<evidence type="ECO:0000256" key="1">
    <source>
        <dbReference type="ARBA" id="ARBA00022801"/>
    </source>
</evidence>
<comment type="caution">
    <text evidence="4">The sequence shown here is derived from an EMBL/GenBank/DDBJ whole genome shotgun (WGS) entry which is preliminary data.</text>
</comment>
<feature type="domain" description="HD" evidence="3">
    <location>
        <begin position="63"/>
        <end position="216"/>
    </location>
</feature>
<keyword evidence="5" id="KW-1185">Reference proteome</keyword>
<evidence type="ECO:0000256" key="2">
    <source>
        <dbReference type="SAM" id="MobiDB-lite"/>
    </source>
</evidence>
<name>A0A4Q7NS75_9ACTN</name>
<dbReference type="InterPro" id="IPR006674">
    <property type="entry name" value="HD_domain"/>
</dbReference>